<reference evidence="3 4" key="1">
    <citation type="submission" date="2024-08" db="EMBL/GenBank/DDBJ databases">
        <title>Insights into the chromosomal genome structure of Flemingia macrophylla.</title>
        <authorList>
            <person name="Ding Y."/>
            <person name="Zhao Y."/>
            <person name="Bi W."/>
            <person name="Wu M."/>
            <person name="Zhao G."/>
            <person name="Gong Y."/>
            <person name="Li W."/>
            <person name="Zhang P."/>
        </authorList>
    </citation>
    <scope>NUCLEOTIDE SEQUENCE [LARGE SCALE GENOMIC DNA]</scope>
    <source>
        <strain evidence="3">DYQJB</strain>
        <tissue evidence="3">Leaf</tissue>
    </source>
</reference>
<evidence type="ECO:0000313" key="4">
    <source>
        <dbReference type="Proteomes" id="UP001603857"/>
    </source>
</evidence>
<evidence type="ECO:0000256" key="1">
    <source>
        <dbReference type="ARBA" id="ARBA00022821"/>
    </source>
</evidence>
<sequence>MVMDYRLRGGHETCGPWFEGRCGTWDESPTESAYPGQENQTKGTGTSTLLEIVDKVIGYVLKPFCKQVAYIVHYKQNVHELNHSVELLGREKERLKHQVDEADKNLQNIEGKVTDWLWKLDEFESEFEKFKNVEGHTNSRFPHLWNRHRLGRQAKKMTMEVKHLVDEFPKSDEVAYKENVTSNVVTFV</sequence>
<dbReference type="PANTHER" id="PTHR33463">
    <property type="entry name" value="NB-ARC DOMAIN-CONTAINING PROTEIN-RELATED"/>
    <property type="match status" value="1"/>
</dbReference>
<name>A0ABD1MLW5_9FABA</name>
<dbReference type="InterPro" id="IPR050905">
    <property type="entry name" value="Plant_NBS-LRR"/>
</dbReference>
<dbReference type="PANTHER" id="PTHR33463:SF196">
    <property type="entry name" value="NB-ARC DOMAIN DISEASE RESISTANCE PROTEIN"/>
    <property type="match status" value="1"/>
</dbReference>
<keyword evidence="2" id="KW-0175">Coiled coil</keyword>
<proteinExistence type="predicted"/>
<accession>A0ABD1MLW5</accession>
<dbReference type="AlphaFoldDB" id="A0ABD1MLW5"/>
<organism evidence="3 4">
    <name type="scientific">Flemingia macrophylla</name>
    <dbReference type="NCBI Taxonomy" id="520843"/>
    <lineage>
        <taxon>Eukaryota</taxon>
        <taxon>Viridiplantae</taxon>
        <taxon>Streptophyta</taxon>
        <taxon>Embryophyta</taxon>
        <taxon>Tracheophyta</taxon>
        <taxon>Spermatophyta</taxon>
        <taxon>Magnoliopsida</taxon>
        <taxon>eudicotyledons</taxon>
        <taxon>Gunneridae</taxon>
        <taxon>Pentapetalae</taxon>
        <taxon>rosids</taxon>
        <taxon>fabids</taxon>
        <taxon>Fabales</taxon>
        <taxon>Fabaceae</taxon>
        <taxon>Papilionoideae</taxon>
        <taxon>50 kb inversion clade</taxon>
        <taxon>NPAAA clade</taxon>
        <taxon>indigoferoid/millettioid clade</taxon>
        <taxon>Phaseoleae</taxon>
        <taxon>Flemingia</taxon>
    </lineage>
</organism>
<protein>
    <recommendedName>
        <fullName evidence="5">Disease resistance protein</fullName>
    </recommendedName>
</protein>
<evidence type="ECO:0000313" key="3">
    <source>
        <dbReference type="EMBL" id="KAL2336050.1"/>
    </source>
</evidence>
<comment type="caution">
    <text evidence="3">The sequence shown here is derived from an EMBL/GenBank/DDBJ whole genome shotgun (WGS) entry which is preliminary data.</text>
</comment>
<dbReference type="EMBL" id="JBGMDY010000004">
    <property type="protein sequence ID" value="KAL2336050.1"/>
    <property type="molecule type" value="Genomic_DNA"/>
</dbReference>
<evidence type="ECO:0008006" key="5">
    <source>
        <dbReference type="Google" id="ProtNLM"/>
    </source>
</evidence>
<keyword evidence="1" id="KW-0611">Plant defense</keyword>
<gene>
    <name evidence="3" type="ORF">Fmac_010496</name>
</gene>
<dbReference type="Proteomes" id="UP001603857">
    <property type="component" value="Unassembled WGS sequence"/>
</dbReference>
<keyword evidence="4" id="KW-1185">Reference proteome</keyword>
<feature type="coiled-coil region" evidence="2">
    <location>
        <begin position="78"/>
        <end position="112"/>
    </location>
</feature>
<evidence type="ECO:0000256" key="2">
    <source>
        <dbReference type="SAM" id="Coils"/>
    </source>
</evidence>